<evidence type="ECO:0000256" key="8">
    <source>
        <dbReference type="ARBA" id="ARBA00023163"/>
    </source>
</evidence>
<accession>A0AAE1EP20</accession>
<evidence type="ECO:0000256" key="1">
    <source>
        <dbReference type="ARBA" id="ARBA00004123"/>
    </source>
</evidence>
<dbReference type="GO" id="GO:0005634">
    <property type="term" value="C:nucleus"/>
    <property type="evidence" value="ECO:0007669"/>
    <property type="project" value="UniProtKB-SubCell"/>
</dbReference>
<dbReference type="FunFam" id="3.30.160.60:FF:000145">
    <property type="entry name" value="Zinc finger protein 574"/>
    <property type="match status" value="1"/>
</dbReference>
<keyword evidence="3" id="KW-0677">Repeat</keyword>
<keyword evidence="8" id="KW-0804">Transcription</keyword>
<dbReference type="SMART" id="SM00355">
    <property type="entry name" value="ZnF_C2H2"/>
    <property type="match status" value="3"/>
</dbReference>
<gene>
    <name evidence="12" type="ORF">Pcinc_037341</name>
</gene>
<keyword evidence="2" id="KW-0479">Metal-binding</keyword>
<keyword evidence="13" id="KW-1185">Reference proteome</keyword>
<keyword evidence="4 10" id="KW-0863">Zinc-finger</keyword>
<evidence type="ECO:0000256" key="5">
    <source>
        <dbReference type="ARBA" id="ARBA00022833"/>
    </source>
</evidence>
<keyword evidence="6" id="KW-0805">Transcription regulation</keyword>
<dbReference type="GO" id="GO:0000978">
    <property type="term" value="F:RNA polymerase II cis-regulatory region sequence-specific DNA binding"/>
    <property type="evidence" value="ECO:0007669"/>
    <property type="project" value="TreeGrafter"/>
</dbReference>
<evidence type="ECO:0000256" key="6">
    <source>
        <dbReference type="ARBA" id="ARBA00023015"/>
    </source>
</evidence>
<dbReference type="PANTHER" id="PTHR23235">
    <property type="entry name" value="KRUEPPEL-LIKE TRANSCRIPTION FACTOR"/>
    <property type="match status" value="1"/>
</dbReference>
<feature type="domain" description="C2H2-type" evidence="11">
    <location>
        <begin position="59"/>
        <end position="86"/>
    </location>
</feature>
<dbReference type="InterPro" id="IPR036236">
    <property type="entry name" value="Znf_C2H2_sf"/>
</dbReference>
<dbReference type="PANTHER" id="PTHR23235:SF142">
    <property type="entry name" value="ZINC FINGER PROTEIN 384"/>
    <property type="match status" value="1"/>
</dbReference>
<evidence type="ECO:0000256" key="7">
    <source>
        <dbReference type="ARBA" id="ARBA00023125"/>
    </source>
</evidence>
<evidence type="ECO:0000256" key="4">
    <source>
        <dbReference type="ARBA" id="ARBA00022771"/>
    </source>
</evidence>
<dbReference type="Pfam" id="PF00096">
    <property type="entry name" value="zf-C2H2"/>
    <property type="match status" value="3"/>
</dbReference>
<sequence>MDCGSGMSGRGGATGPPSAVTPLNSVIGKVHLCPYCSYSTPRKHHLDDHIRTHTGEKPYACPHCPYRCSKSINLKIHIRIHTGEKPFVCPHCPFRTAQKVNLVRHSYTHNR</sequence>
<dbReference type="SUPFAM" id="SSF57667">
    <property type="entry name" value="beta-beta-alpha zinc fingers"/>
    <property type="match status" value="2"/>
</dbReference>
<evidence type="ECO:0000256" key="2">
    <source>
        <dbReference type="ARBA" id="ARBA00022723"/>
    </source>
</evidence>
<feature type="domain" description="C2H2-type" evidence="11">
    <location>
        <begin position="31"/>
        <end position="58"/>
    </location>
</feature>
<dbReference type="PROSITE" id="PS50157">
    <property type="entry name" value="ZINC_FINGER_C2H2_2"/>
    <property type="match status" value="3"/>
</dbReference>
<dbReference type="FunFam" id="3.30.160.60:FF:000446">
    <property type="entry name" value="Zinc finger protein"/>
    <property type="match status" value="1"/>
</dbReference>
<keyword evidence="7" id="KW-0238">DNA-binding</keyword>
<proteinExistence type="predicted"/>
<dbReference type="AlphaFoldDB" id="A0AAE1EP20"/>
<dbReference type="EMBL" id="JAWQEG010005918">
    <property type="protein sequence ID" value="KAK3856331.1"/>
    <property type="molecule type" value="Genomic_DNA"/>
</dbReference>
<evidence type="ECO:0000256" key="9">
    <source>
        <dbReference type="ARBA" id="ARBA00023242"/>
    </source>
</evidence>
<comment type="subcellular location">
    <subcellularLocation>
        <location evidence="1">Nucleus</location>
    </subcellularLocation>
</comment>
<keyword evidence="5" id="KW-0862">Zinc</keyword>
<name>A0AAE1EP20_PETCI</name>
<organism evidence="12 13">
    <name type="scientific">Petrolisthes cinctipes</name>
    <name type="common">Flat porcelain crab</name>
    <dbReference type="NCBI Taxonomy" id="88211"/>
    <lineage>
        <taxon>Eukaryota</taxon>
        <taxon>Metazoa</taxon>
        <taxon>Ecdysozoa</taxon>
        <taxon>Arthropoda</taxon>
        <taxon>Crustacea</taxon>
        <taxon>Multicrustacea</taxon>
        <taxon>Malacostraca</taxon>
        <taxon>Eumalacostraca</taxon>
        <taxon>Eucarida</taxon>
        <taxon>Decapoda</taxon>
        <taxon>Pleocyemata</taxon>
        <taxon>Anomura</taxon>
        <taxon>Galatheoidea</taxon>
        <taxon>Porcellanidae</taxon>
        <taxon>Petrolisthes</taxon>
    </lineage>
</organism>
<evidence type="ECO:0000259" key="11">
    <source>
        <dbReference type="PROSITE" id="PS50157"/>
    </source>
</evidence>
<dbReference type="FunFam" id="3.30.160.60:FF:001485">
    <property type="entry name" value="Krueppel-related zinc finger protein"/>
    <property type="match status" value="1"/>
</dbReference>
<feature type="domain" description="C2H2-type" evidence="11">
    <location>
        <begin position="87"/>
        <end position="111"/>
    </location>
</feature>
<evidence type="ECO:0000256" key="3">
    <source>
        <dbReference type="ARBA" id="ARBA00022737"/>
    </source>
</evidence>
<dbReference type="Gene3D" id="3.30.160.60">
    <property type="entry name" value="Classic Zinc Finger"/>
    <property type="match status" value="3"/>
</dbReference>
<protein>
    <recommendedName>
        <fullName evidence="11">C2H2-type domain-containing protein</fullName>
    </recommendedName>
</protein>
<dbReference type="GO" id="GO:0008270">
    <property type="term" value="F:zinc ion binding"/>
    <property type="evidence" value="ECO:0007669"/>
    <property type="project" value="UniProtKB-KW"/>
</dbReference>
<dbReference type="PROSITE" id="PS00028">
    <property type="entry name" value="ZINC_FINGER_C2H2_1"/>
    <property type="match status" value="1"/>
</dbReference>
<reference evidence="12" key="1">
    <citation type="submission" date="2023-10" db="EMBL/GenBank/DDBJ databases">
        <title>Genome assemblies of two species of porcelain crab, Petrolisthes cinctipes and Petrolisthes manimaculis (Anomura: Porcellanidae).</title>
        <authorList>
            <person name="Angst P."/>
        </authorList>
    </citation>
    <scope>NUCLEOTIDE SEQUENCE</scope>
    <source>
        <strain evidence="12">PB745_01</strain>
        <tissue evidence="12">Gill</tissue>
    </source>
</reference>
<dbReference type="Proteomes" id="UP001286313">
    <property type="component" value="Unassembled WGS sequence"/>
</dbReference>
<dbReference type="GO" id="GO:0000981">
    <property type="term" value="F:DNA-binding transcription factor activity, RNA polymerase II-specific"/>
    <property type="evidence" value="ECO:0007669"/>
    <property type="project" value="TreeGrafter"/>
</dbReference>
<evidence type="ECO:0000256" key="10">
    <source>
        <dbReference type="PROSITE-ProRule" id="PRU00042"/>
    </source>
</evidence>
<evidence type="ECO:0000313" key="13">
    <source>
        <dbReference type="Proteomes" id="UP001286313"/>
    </source>
</evidence>
<comment type="caution">
    <text evidence="12">The sequence shown here is derived from an EMBL/GenBank/DDBJ whole genome shotgun (WGS) entry which is preliminary data.</text>
</comment>
<keyword evidence="9" id="KW-0539">Nucleus</keyword>
<dbReference type="InterPro" id="IPR013087">
    <property type="entry name" value="Znf_C2H2_type"/>
</dbReference>
<evidence type="ECO:0000313" key="12">
    <source>
        <dbReference type="EMBL" id="KAK3856331.1"/>
    </source>
</evidence>